<evidence type="ECO:0000313" key="1">
    <source>
        <dbReference type="EMBL" id="MFC5496770.1"/>
    </source>
</evidence>
<accession>A0ABW0N8F3</accession>
<dbReference type="EC" id="3.1.3.-" evidence="1"/>
<sequence>MIKCVFFDYDGVLTTDRTGSVTTCGFLSKRTGIPLERIQAALVPHNRALTLGLTTYERVWPDFCATIERKLPVTLLVEAFDSTPANPAMFELAQELRTQCRLGIITDNKSDRMRRLRLRQNLDRLFDPIVISADLGCSKESVDIFEHALAVKRQEVLS</sequence>
<reference evidence="2" key="1">
    <citation type="journal article" date="2019" name="Int. J. Syst. Evol. Microbiol.">
        <title>The Global Catalogue of Microorganisms (GCM) 10K type strain sequencing project: providing services to taxonomists for standard genome sequencing and annotation.</title>
        <authorList>
            <consortium name="The Broad Institute Genomics Platform"/>
            <consortium name="The Broad Institute Genome Sequencing Center for Infectious Disease"/>
            <person name="Wu L."/>
            <person name="Ma J."/>
        </authorList>
    </citation>
    <scope>NUCLEOTIDE SEQUENCE [LARGE SCALE GENOMIC DNA]</scope>
    <source>
        <strain evidence="2">CCUG 57401</strain>
    </source>
</reference>
<organism evidence="1 2">
    <name type="scientific">Caenimonas terrae</name>
    <dbReference type="NCBI Taxonomy" id="696074"/>
    <lineage>
        <taxon>Bacteria</taxon>
        <taxon>Pseudomonadati</taxon>
        <taxon>Pseudomonadota</taxon>
        <taxon>Betaproteobacteria</taxon>
        <taxon>Burkholderiales</taxon>
        <taxon>Comamonadaceae</taxon>
        <taxon>Caenimonas</taxon>
    </lineage>
</organism>
<name>A0ABW0N8F3_9BURK</name>
<dbReference type="InterPro" id="IPR023214">
    <property type="entry name" value="HAD_sf"/>
</dbReference>
<dbReference type="Proteomes" id="UP001596037">
    <property type="component" value="Unassembled WGS sequence"/>
</dbReference>
<dbReference type="GO" id="GO:0016787">
    <property type="term" value="F:hydrolase activity"/>
    <property type="evidence" value="ECO:0007669"/>
    <property type="project" value="UniProtKB-KW"/>
</dbReference>
<gene>
    <name evidence="1" type="ORF">ACFPOE_04415</name>
</gene>
<proteinExistence type="predicted"/>
<keyword evidence="2" id="KW-1185">Reference proteome</keyword>
<comment type="caution">
    <text evidence="1">The sequence shown here is derived from an EMBL/GenBank/DDBJ whole genome shotgun (WGS) entry which is preliminary data.</text>
</comment>
<dbReference type="Pfam" id="PF00702">
    <property type="entry name" value="Hydrolase"/>
    <property type="match status" value="1"/>
</dbReference>
<keyword evidence="1" id="KW-0378">Hydrolase</keyword>
<dbReference type="InterPro" id="IPR036412">
    <property type="entry name" value="HAD-like_sf"/>
</dbReference>
<dbReference type="EMBL" id="JBHSMF010000003">
    <property type="protein sequence ID" value="MFC5496770.1"/>
    <property type="molecule type" value="Genomic_DNA"/>
</dbReference>
<dbReference type="RefSeq" id="WP_376848805.1">
    <property type="nucleotide sequence ID" value="NZ_JBHSMF010000003.1"/>
</dbReference>
<protein>
    <submittedName>
        <fullName evidence="1">HAD family hydrolase</fullName>
        <ecNumber evidence="1">3.1.3.-</ecNumber>
    </submittedName>
</protein>
<dbReference type="SUPFAM" id="SSF56784">
    <property type="entry name" value="HAD-like"/>
    <property type="match status" value="1"/>
</dbReference>
<dbReference type="Gene3D" id="3.40.50.1000">
    <property type="entry name" value="HAD superfamily/HAD-like"/>
    <property type="match status" value="1"/>
</dbReference>
<evidence type="ECO:0000313" key="2">
    <source>
        <dbReference type="Proteomes" id="UP001596037"/>
    </source>
</evidence>